<comment type="caution">
    <text evidence="2">The sequence shown here is derived from an EMBL/GenBank/DDBJ whole genome shotgun (WGS) entry which is preliminary data.</text>
</comment>
<keyword evidence="1" id="KW-0812">Transmembrane</keyword>
<dbReference type="Proteomes" id="UP000233375">
    <property type="component" value="Unassembled WGS sequence"/>
</dbReference>
<accession>A0A2N0Z0H8</accession>
<dbReference type="AlphaFoldDB" id="A0A2N0Z0H8"/>
<name>A0A2N0Z0H8_9BACI</name>
<dbReference type="EMBL" id="PISE01000031">
    <property type="protein sequence ID" value="PKG23011.1"/>
    <property type="molecule type" value="Genomic_DNA"/>
</dbReference>
<evidence type="ECO:0000313" key="2">
    <source>
        <dbReference type="EMBL" id="PKG23011.1"/>
    </source>
</evidence>
<keyword evidence="3" id="KW-1185">Reference proteome</keyword>
<reference evidence="2 3" key="1">
    <citation type="journal article" date="2003" name="Int. J. Syst. Evol. Microbiol.">
        <title>Bacillus nealsonii sp. nov., isolated from a spacecraft-assembly facility, whose spores are gamma-radiation resistant.</title>
        <authorList>
            <person name="Venkateswaran K."/>
            <person name="Kempf M."/>
            <person name="Chen F."/>
            <person name="Satomi M."/>
            <person name="Nicholson W."/>
            <person name="Kern R."/>
        </authorList>
    </citation>
    <scope>NUCLEOTIDE SEQUENCE [LARGE SCALE GENOMIC DNA]</scope>
    <source>
        <strain evidence="2 3">FO-92</strain>
    </source>
</reference>
<sequence>MLKKKFTSNSSIIKIPAYIGAIGSILLISIGLFVVRGFEGAAYLFLAITILAFAVMTFKQLAK</sequence>
<organism evidence="2 3">
    <name type="scientific">Niallia nealsonii</name>
    <dbReference type="NCBI Taxonomy" id="115979"/>
    <lineage>
        <taxon>Bacteria</taxon>
        <taxon>Bacillati</taxon>
        <taxon>Bacillota</taxon>
        <taxon>Bacilli</taxon>
        <taxon>Bacillales</taxon>
        <taxon>Bacillaceae</taxon>
        <taxon>Niallia</taxon>
    </lineage>
</organism>
<protein>
    <submittedName>
        <fullName evidence="2">Uncharacterized protein</fullName>
    </submittedName>
</protein>
<keyword evidence="1" id="KW-1133">Transmembrane helix</keyword>
<proteinExistence type="predicted"/>
<feature type="transmembrane region" description="Helical" evidence="1">
    <location>
        <begin position="12"/>
        <end position="35"/>
    </location>
</feature>
<keyword evidence="1" id="KW-0472">Membrane</keyword>
<dbReference type="OrthoDB" id="2742590at2"/>
<evidence type="ECO:0000313" key="3">
    <source>
        <dbReference type="Proteomes" id="UP000233375"/>
    </source>
</evidence>
<evidence type="ECO:0000256" key="1">
    <source>
        <dbReference type="SAM" id="Phobius"/>
    </source>
</evidence>
<feature type="transmembrane region" description="Helical" evidence="1">
    <location>
        <begin position="41"/>
        <end position="58"/>
    </location>
</feature>
<gene>
    <name evidence="2" type="ORF">CWS01_14650</name>
</gene>